<dbReference type="GO" id="GO:0003677">
    <property type="term" value="F:DNA binding"/>
    <property type="evidence" value="ECO:0007669"/>
    <property type="project" value="UniProtKB-KW"/>
</dbReference>
<dbReference type="EMBL" id="CP106878">
    <property type="protein sequence ID" value="WAA10998.1"/>
    <property type="molecule type" value="Genomic_DNA"/>
</dbReference>
<dbReference type="PROSITE" id="PS50937">
    <property type="entry name" value="HTH_MERR_2"/>
    <property type="match status" value="1"/>
</dbReference>
<dbReference type="InterPro" id="IPR036244">
    <property type="entry name" value="TipA-like_antibiotic-bd"/>
</dbReference>
<dbReference type="PANTHER" id="PTHR30204:SF90">
    <property type="entry name" value="HTH-TYPE TRANSCRIPTIONAL ACTIVATOR MTA"/>
    <property type="match status" value="1"/>
</dbReference>
<dbReference type="AlphaFoldDB" id="A0A9E8RXB8"/>
<feature type="domain" description="HTH merR-type" evidence="5">
    <location>
        <begin position="1"/>
        <end position="71"/>
    </location>
</feature>
<dbReference type="Gene3D" id="1.10.490.50">
    <property type="entry name" value="Antibiotic binding domain of TipA-like multidrug resistance regulators"/>
    <property type="match status" value="1"/>
</dbReference>
<dbReference type="SMART" id="SM00422">
    <property type="entry name" value="HTH_MERR"/>
    <property type="match status" value="1"/>
</dbReference>
<dbReference type="Pfam" id="PF07739">
    <property type="entry name" value="TipAS"/>
    <property type="match status" value="1"/>
</dbReference>
<dbReference type="PRINTS" id="PR00040">
    <property type="entry name" value="HTHMERR"/>
</dbReference>
<dbReference type="CDD" id="cd01106">
    <property type="entry name" value="HTH_TipAL-Mta"/>
    <property type="match status" value="1"/>
</dbReference>
<evidence type="ECO:0000256" key="1">
    <source>
        <dbReference type="ARBA" id="ARBA00023015"/>
    </source>
</evidence>
<evidence type="ECO:0000256" key="2">
    <source>
        <dbReference type="ARBA" id="ARBA00023125"/>
    </source>
</evidence>
<evidence type="ECO:0000256" key="4">
    <source>
        <dbReference type="ARBA" id="ARBA00023163"/>
    </source>
</evidence>
<gene>
    <name evidence="6" type="ORF">OE104_06735</name>
</gene>
<dbReference type="Proteomes" id="UP001164718">
    <property type="component" value="Chromosome"/>
</dbReference>
<protein>
    <submittedName>
        <fullName evidence="6">MerR family transcriptional regulator</fullName>
    </submittedName>
</protein>
<keyword evidence="3" id="KW-0010">Activator</keyword>
<reference evidence="6" key="1">
    <citation type="submission" date="2022-09" db="EMBL/GenBank/DDBJ databases">
        <title>Complete Genomes of Fervidibacillus albus and Fervidibacillus halotolerans isolated from tidal flat sediments.</title>
        <authorList>
            <person name="Kwon K.K."/>
            <person name="Yang S.-H."/>
            <person name="Park M.J."/>
            <person name="Oh H.-M."/>
        </authorList>
    </citation>
    <scope>NUCLEOTIDE SEQUENCE</scope>
    <source>
        <strain evidence="6">MEBiC13591</strain>
    </source>
</reference>
<keyword evidence="7" id="KW-1185">Reference proteome</keyword>
<dbReference type="InterPro" id="IPR000551">
    <property type="entry name" value="MerR-type_HTH_dom"/>
</dbReference>
<keyword evidence="2" id="KW-0238">DNA-binding</keyword>
<keyword evidence="4" id="KW-0804">Transcription</keyword>
<dbReference type="KEGG" id="faf:OE104_06735"/>
<organism evidence="6 7">
    <name type="scientific">Fervidibacillus albus</name>
    <dbReference type="NCBI Taxonomy" id="2980026"/>
    <lineage>
        <taxon>Bacteria</taxon>
        <taxon>Bacillati</taxon>
        <taxon>Bacillota</taxon>
        <taxon>Bacilli</taxon>
        <taxon>Bacillales</taxon>
        <taxon>Bacillaceae</taxon>
        <taxon>Fervidibacillus</taxon>
    </lineage>
</organism>
<dbReference type="PANTHER" id="PTHR30204">
    <property type="entry name" value="REDOX-CYCLING DRUG-SENSING TRANSCRIPTIONAL ACTIVATOR SOXR"/>
    <property type="match status" value="1"/>
</dbReference>
<keyword evidence="1" id="KW-0805">Transcription regulation</keyword>
<dbReference type="SUPFAM" id="SSF46955">
    <property type="entry name" value="Putative DNA-binding domain"/>
    <property type="match status" value="1"/>
</dbReference>
<dbReference type="SUPFAM" id="SSF89082">
    <property type="entry name" value="Antibiotic binding domain of TipA-like multidrug resistance regulators"/>
    <property type="match status" value="1"/>
</dbReference>
<accession>A0A9E8RXB8</accession>
<sequence length="254" mass="29593">MEYTVQQLAKIAGISARTLRYYDEIDLLKPARINSSGYRIYGRREVDRLQQILFYRELGVSLERIKAIVSNPSFDKISALKEHREKLLMKRNEIDKLLTNIDNTLLEFEGGRKMTDRERFEGFKKALVEENENQYGKEAREKFGDQKVEDANKKLLNMSENDYETITELTEQINETLARALQTGDPAGDLAQKTARLHKQWLTFYWGDYSKKAHAGIADLYVEDERFKAYYEKVAPGAAQFLREAIHYFTGLKQ</sequence>
<evidence type="ECO:0000313" key="6">
    <source>
        <dbReference type="EMBL" id="WAA10998.1"/>
    </source>
</evidence>
<dbReference type="InterPro" id="IPR012925">
    <property type="entry name" value="TipAS_dom"/>
</dbReference>
<proteinExistence type="predicted"/>
<dbReference type="Pfam" id="PF13411">
    <property type="entry name" value="MerR_1"/>
    <property type="match status" value="1"/>
</dbReference>
<dbReference type="InterPro" id="IPR009061">
    <property type="entry name" value="DNA-bd_dom_put_sf"/>
</dbReference>
<dbReference type="Gene3D" id="1.10.1660.10">
    <property type="match status" value="1"/>
</dbReference>
<dbReference type="RefSeq" id="WP_275418814.1">
    <property type="nucleotide sequence ID" value="NZ_CP106878.1"/>
</dbReference>
<name>A0A9E8RXB8_9BACI</name>
<dbReference type="GO" id="GO:0003700">
    <property type="term" value="F:DNA-binding transcription factor activity"/>
    <property type="evidence" value="ECO:0007669"/>
    <property type="project" value="InterPro"/>
</dbReference>
<evidence type="ECO:0000259" key="5">
    <source>
        <dbReference type="PROSITE" id="PS50937"/>
    </source>
</evidence>
<dbReference type="InterPro" id="IPR047057">
    <property type="entry name" value="MerR_fam"/>
</dbReference>
<evidence type="ECO:0000256" key="3">
    <source>
        <dbReference type="ARBA" id="ARBA00023159"/>
    </source>
</evidence>
<evidence type="ECO:0000313" key="7">
    <source>
        <dbReference type="Proteomes" id="UP001164718"/>
    </source>
</evidence>